<dbReference type="EMBL" id="ML170176">
    <property type="protein sequence ID" value="TDL22110.1"/>
    <property type="molecule type" value="Genomic_DNA"/>
</dbReference>
<dbReference type="AlphaFoldDB" id="A0A4Y7Q5M0"/>
<keyword evidence="1" id="KW-0175">Coiled coil</keyword>
<feature type="region of interest" description="Disordered" evidence="2">
    <location>
        <begin position="283"/>
        <end position="326"/>
    </location>
</feature>
<feature type="compositionally biased region" description="Basic and acidic residues" evidence="2">
    <location>
        <begin position="283"/>
        <end position="292"/>
    </location>
</feature>
<accession>A0A4Y7Q5M0</accession>
<evidence type="ECO:0000256" key="2">
    <source>
        <dbReference type="SAM" id="MobiDB-lite"/>
    </source>
</evidence>
<sequence length="633" mass="70313">MAKKSAQYQSQRPVKQDVLSLLQDKDSQIADLRTQIDARVARAATLQARLIATLDALDAATATANRDLDEWSHQNTKLLAKLRVARDIARAAEEERDDHKDAVLRLVEKVEVNNDYSQWPHSRLHLFGPLALSSQTTPEDDGDQGFHAERVAQMHLRNSSHASTSSAHHYYPSVIEELSRQLAQERTAHSQLKADADAHIAALHAQVARRELELERLLVEDAHSTSAETVTLSGKGKGKQREASILSRAAAATALDVDEARRKALEAEVRILSEQVERAKAAAFEAERDHKSPSVPRPTRTQVHKSVQTVQTNTSPPLPPSQPVAGPSKLVKSIFDPDPISGPIAEVTRQIEELQTHVDGLEREKDNLLHVVSQDNDQTKGATGKRKDDFAGILLIEEECIRLTHVERTLRAELVTVRAAAQARESDLHARIRFLEEEIERCKRTERPGNEVNFISSHYPRREPSPSRQLSYSVLEPSRFLHPSSSLPSLTHSTLPSTTLSASFPTALLDPSTLPLPNSPSDDESDDRDAPSLSPFSPPRNLYPASANTDLQNETSEMYTGTPWSPPPPHVPGSHRSVPQIEGELGAARRLNDEQEREIREMRRTIEEMRRAILHRDQDTIDAGDNIDTGDTG</sequence>
<organism evidence="3 4">
    <name type="scientific">Rickenella mellea</name>
    <dbReference type="NCBI Taxonomy" id="50990"/>
    <lineage>
        <taxon>Eukaryota</taxon>
        <taxon>Fungi</taxon>
        <taxon>Dikarya</taxon>
        <taxon>Basidiomycota</taxon>
        <taxon>Agaricomycotina</taxon>
        <taxon>Agaricomycetes</taxon>
        <taxon>Hymenochaetales</taxon>
        <taxon>Rickenellaceae</taxon>
        <taxon>Rickenella</taxon>
    </lineage>
</organism>
<evidence type="ECO:0000256" key="1">
    <source>
        <dbReference type="SAM" id="Coils"/>
    </source>
</evidence>
<dbReference type="VEuPathDB" id="FungiDB:BD410DRAFT_788793"/>
<feature type="coiled-coil region" evidence="1">
    <location>
        <begin position="418"/>
        <end position="445"/>
    </location>
</feature>
<evidence type="ECO:0000313" key="4">
    <source>
        <dbReference type="Proteomes" id="UP000294933"/>
    </source>
</evidence>
<protein>
    <submittedName>
        <fullName evidence="3">Uncharacterized protein</fullName>
    </submittedName>
</protein>
<dbReference type="STRING" id="50990.A0A4Y7Q5M0"/>
<proteinExistence type="predicted"/>
<evidence type="ECO:0000313" key="3">
    <source>
        <dbReference type="EMBL" id="TDL22110.1"/>
    </source>
</evidence>
<reference evidence="3 4" key="1">
    <citation type="submission" date="2018-06" db="EMBL/GenBank/DDBJ databases">
        <title>A transcriptomic atlas of mushroom development highlights an independent origin of complex multicellularity.</title>
        <authorList>
            <consortium name="DOE Joint Genome Institute"/>
            <person name="Krizsan K."/>
            <person name="Almasi E."/>
            <person name="Merenyi Z."/>
            <person name="Sahu N."/>
            <person name="Viragh M."/>
            <person name="Koszo T."/>
            <person name="Mondo S."/>
            <person name="Kiss B."/>
            <person name="Balint B."/>
            <person name="Kues U."/>
            <person name="Barry K."/>
            <person name="Hegedus J.C."/>
            <person name="Henrissat B."/>
            <person name="Johnson J."/>
            <person name="Lipzen A."/>
            <person name="Ohm R."/>
            <person name="Nagy I."/>
            <person name="Pangilinan J."/>
            <person name="Yan J."/>
            <person name="Xiong Y."/>
            <person name="Grigoriev I.V."/>
            <person name="Hibbett D.S."/>
            <person name="Nagy L.G."/>
        </authorList>
    </citation>
    <scope>NUCLEOTIDE SEQUENCE [LARGE SCALE GENOMIC DNA]</scope>
    <source>
        <strain evidence="3 4">SZMC22713</strain>
    </source>
</reference>
<feature type="coiled-coil region" evidence="1">
    <location>
        <begin position="344"/>
        <end position="371"/>
    </location>
</feature>
<feature type="compositionally biased region" description="Polar residues" evidence="2">
    <location>
        <begin position="546"/>
        <end position="559"/>
    </location>
</feature>
<feature type="region of interest" description="Disordered" evidence="2">
    <location>
        <begin position="451"/>
        <end position="470"/>
    </location>
</feature>
<name>A0A4Y7Q5M0_9AGAM</name>
<gene>
    <name evidence="3" type="ORF">BD410DRAFT_788793</name>
</gene>
<feature type="compositionally biased region" description="Polar residues" evidence="2">
    <location>
        <begin position="299"/>
        <end position="315"/>
    </location>
</feature>
<dbReference type="Proteomes" id="UP000294933">
    <property type="component" value="Unassembled WGS sequence"/>
</dbReference>
<keyword evidence="4" id="KW-1185">Reference proteome</keyword>
<feature type="coiled-coil region" evidence="1">
    <location>
        <begin position="75"/>
        <end position="109"/>
    </location>
</feature>
<feature type="coiled-coil region" evidence="1">
    <location>
        <begin position="585"/>
        <end position="612"/>
    </location>
</feature>
<feature type="region of interest" description="Disordered" evidence="2">
    <location>
        <begin position="508"/>
        <end position="578"/>
    </location>
</feature>
<dbReference type="OrthoDB" id="2800708at2759"/>